<dbReference type="Proteomes" id="UP001055439">
    <property type="component" value="Chromosome 1"/>
</dbReference>
<protein>
    <submittedName>
        <fullName evidence="1">Uncharacterized protein</fullName>
    </submittedName>
</protein>
<organism evidence="1 2">
    <name type="scientific">Musa troglodytarum</name>
    <name type="common">fe'i banana</name>
    <dbReference type="NCBI Taxonomy" id="320322"/>
    <lineage>
        <taxon>Eukaryota</taxon>
        <taxon>Viridiplantae</taxon>
        <taxon>Streptophyta</taxon>
        <taxon>Embryophyta</taxon>
        <taxon>Tracheophyta</taxon>
        <taxon>Spermatophyta</taxon>
        <taxon>Magnoliopsida</taxon>
        <taxon>Liliopsida</taxon>
        <taxon>Zingiberales</taxon>
        <taxon>Musaceae</taxon>
        <taxon>Musa</taxon>
    </lineage>
</organism>
<dbReference type="EMBL" id="CP097502">
    <property type="protein sequence ID" value="URD74834.1"/>
    <property type="molecule type" value="Genomic_DNA"/>
</dbReference>
<sequence length="132" mass="14807">MDRSSPKQRSVDDDDDREDVMEEEVVRNIDPCNDATHVLRCLFRAWSRSLQSFGASTATSIDRFPIAHLSAGFSQIAAVLAGFRIAYPDSLLLRHDLRDHGPLVRLLISLSASDQKKDRFVMSACDIAFPSR</sequence>
<keyword evidence="2" id="KW-1185">Reference proteome</keyword>
<reference evidence="1" key="1">
    <citation type="submission" date="2022-05" db="EMBL/GenBank/DDBJ databases">
        <title>The Musa troglodytarum L. genome provides insights into the mechanism of non-climacteric behaviour and enrichment of carotenoids.</title>
        <authorList>
            <person name="Wang J."/>
        </authorList>
    </citation>
    <scope>NUCLEOTIDE SEQUENCE</scope>
    <source>
        <tissue evidence="1">Leaf</tissue>
    </source>
</reference>
<name>A0A9E7JBE0_9LILI</name>
<dbReference type="AlphaFoldDB" id="A0A9E7JBE0"/>
<evidence type="ECO:0000313" key="2">
    <source>
        <dbReference type="Proteomes" id="UP001055439"/>
    </source>
</evidence>
<gene>
    <name evidence="1" type="ORF">MUK42_34918</name>
</gene>
<proteinExistence type="predicted"/>
<evidence type="ECO:0000313" key="1">
    <source>
        <dbReference type="EMBL" id="URD74834.1"/>
    </source>
</evidence>
<accession>A0A9E7JBE0</accession>